<evidence type="ECO:0000256" key="5">
    <source>
        <dbReference type="ARBA" id="ARBA00023239"/>
    </source>
</evidence>
<sequence length="352" mass="36684">MYGPLRPDPSLPPVRINLYSDTQTRPSPAMREAMLGAGVGDEQLGLDPSVNALCERVAAMLGKEAAMFLPSGAMCNSVAILTHCRPGDEIIAHETAHIIEAEGGAPWALAGARVLGLRGARGMFSADDLRAALTMPSRYAAPQVLLEIEQTANLGGGTIWPLATLRDLVGIARAAGMATHMDGARLMNAVVASGISAAAYAAPFDTVWIDFTKGLGAPLGAVLAGSADLIDRAWRWKQRLGGALRQAGICAAACLYALDHNVDRLAEDHANARDLAAGLAAIGGLNVEPPETNLVYVDVAASGRTPGDWAAALRAQGIMVSVMGATRLRLCTHLDVTGTDIIETIAAFHNLA</sequence>
<dbReference type="Gene3D" id="3.40.640.10">
    <property type="entry name" value="Type I PLP-dependent aspartate aminotransferase-like (Major domain)"/>
    <property type="match status" value="1"/>
</dbReference>
<dbReference type="Proteomes" id="UP000000245">
    <property type="component" value="Chromosome"/>
</dbReference>
<comment type="cofactor">
    <cofactor evidence="1">
        <name>pyridoxal 5'-phosphate</name>
        <dbReference type="ChEBI" id="CHEBI:597326"/>
    </cofactor>
</comment>
<dbReference type="InterPro" id="IPR015421">
    <property type="entry name" value="PyrdxlP-dep_Trfase_major"/>
</dbReference>
<dbReference type="InterPro" id="IPR023603">
    <property type="entry name" value="Low_specificity_L-TA-like"/>
</dbReference>
<feature type="domain" description="Aromatic amino acid beta-eliminating lyase/threonine aldolase" evidence="7">
    <location>
        <begin position="18"/>
        <end position="301"/>
    </location>
</feature>
<dbReference type="EMBL" id="CP000697">
    <property type="protein sequence ID" value="ABQ32016.1"/>
    <property type="molecule type" value="Genomic_DNA"/>
</dbReference>
<dbReference type="FunFam" id="3.40.640.10:FF:000030">
    <property type="entry name" value="Low-specificity L-threonine aldolase"/>
    <property type="match status" value="1"/>
</dbReference>
<evidence type="ECO:0000256" key="3">
    <source>
        <dbReference type="ARBA" id="ARBA00011881"/>
    </source>
</evidence>
<evidence type="ECO:0000256" key="2">
    <source>
        <dbReference type="ARBA" id="ARBA00006966"/>
    </source>
</evidence>
<dbReference type="NCBIfam" id="NF041359">
    <property type="entry name" value="GntG_guanitoxin"/>
    <property type="match status" value="1"/>
</dbReference>
<dbReference type="Pfam" id="PF01212">
    <property type="entry name" value="Beta_elim_lyase"/>
    <property type="match status" value="1"/>
</dbReference>
<dbReference type="eggNOG" id="COG2008">
    <property type="taxonomic scope" value="Bacteria"/>
</dbReference>
<gene>
    <name evidence="8" type="ordered locus">Acry_2826</name>
</gene>
<evidence type="ECO:0000313" key="9">
    <source>
        <dbReference type="Proteomes" id="UP000000245"/>
    </source>
</evidence>
<dbReference type="InterPro" id="IPR015424">
    <property type="entry name" value="PyrdxlP-dep_Trfase"/>
</dbReference>
<dbReference type="PIRSF" id="PIRSF017617">
    <property type="entry name" value="Thr_aldolase"/>
    <property type="match status" value="1"/>
</dbReference>
<dbReference type="PANTHER" id="PTHR48097:SF9">
    <property type="entry name" value="L-THREONINE ALDOLASE"/>
    <property type="match status" value="1"/>
</dbReference>
<evidence type="ECO:0000256" key="1">
    <source>
        <dbReference type="ARBA" id="ARBA00001933"/>
    </source>
</evidence>
<evidence type="ECO:0000313" key="8">
    <source>
        <dbReference type="EMBL" id="ABQ32016.1"/>
    </source>
</evidence>
<dbReference type="RefSeq" id="WP_012040341.1">
    <property type="nucleotide sequence ID" value="NC_009484.1"/>
</dbReference>
<dbReference type="SUPFAM" id="SSF53383">
    <property type="entry name" value="PLP-dependent transferases"/>
    <property type="match status" value="1"/>
</dbReference>
<accession>A5G2D4</accession>
<dbReference type="GO" id="GO:0005829">
    <property type="term" value="C:cytosol"/>
    <property type="evidence" value="ECO:0007669"/>
    <property type="project" value="TreeGrafter"/>
</dbReference>
<dbReference type="InterPro" id="IPR001597">
    <property type="entry name" value="ArAA_b-elim_lyase/Thr_aldolase"/>
</dbReference>
<name>A5G2D4_ACICJ</name>
<dbReference type="KEGG" id="acr:Acry_2826"/>
<organism evidence="8 9">
    <name type="scientific">Acidiphilium cryptum (strain JF-5)</name>
    <dbReference type="NCBI Taxonomy" id="349163"/>
    <lineage>
        <taxon>Bacteria</taxon>
        <taxon>Pseudomonadati</taxon>
        <taxon>Pseudomonadota</taxon>
        <taxon>Alphaproteobacteria</taxon>
        <taxon>Acetobacterales</taxon>
        <taxon>Acidocellaceae</taxon>
        <taxon>Acidiphilium</taxon>
    </lineage>
</organism>
<keyword evidence="9" id="KW-1185">Reference proteome</keyword>
<feature type="modified residue" description="N6-(pyridoxal phosphate)lysine" evidence="6">
    <location>
        <position position="213"/>
    </location>
</feature>
<dbReference type="InterPro" id="IPR015422">
    <property type="entry name" value="PyrdxlP-dep_Trfase_small"/>
</dbReference>
<comment type="subunit">
    <text evidence="3">Homotetramer.</text>
</comment>
<protein>
    <submittedName>
        <fullName evidence="8">Aromatic amino acid beta-eliminating lyase/threonine aldolase</fullName>
    </submittedName>
</protein>
<dbReference type="AlphaFoldDB" id="A5G2D4"/>
<dbReference type="GO" id="GO:0008732">
    <property type="term" value="F:L-allo-threonine aldolase activity"/>
    <property type="evidence" value="ECO:0007669"/>
    <property type="project" value="TreeGrafter"/>
</dbReference>
<dbReference type="PANTHER" id="PTHR48097">
    <property type="entry name" value="L-THREONINE ALDOLASE-RELATED"/>
    <property type="match status" value="1"/>
</dbReference>
<evidence type="ECO:0000259" key="7">
    <source>
        <dbReference type="Pfam" id="PF01212"/>
    </source>
</evidence>
<keyword evidence="4" id="KW-0663">Pyridoxal phosphate</keyword>
<dbReference type="HOGENOM" id="CLU_029381_0_4_5"/>
<proteinExistence type="inferred from homology"/>
<dbReference type="STRING" id="349163.Acry_2826"/>
<dbReference type="Gene3D" id="3.90.1150.10">
    <property type="entry name" value="Aspartate Aminotransferase, domain 1"/>
    <property type="match status" value="1"/>
</dbReference>
<comment type="similarity">
    <text evidence="2">Belongs to the threonine aldolase family.</text>
</comment>
<evidence type="ECO:0000256" key="6">
    <source>
        <dbReference type="PIRSR" id="PIRSR017617-1"/>
    </source>
</evidence>
<evidence type="ECO:0000256" key="4">
    <source>
        <dbReference type="ARBA" id="ARBA00022898"/>
    </source>
</evidence>
<dbReference type="GO" id="GO:0006545">
    <property type="term" value="P:glycine biosynthetic process"/>
    <property type="evidence" value="ECO:0007669"/>
    <property type="project" value="TreeGrafter"/>
</dbReference>
<dbReference type="GO" id="GO:0006567">
    <property type="term" value="P:L-threonine catabolic process"/>
    <property type="evidence" value="ECO:0007669"/>
    <property type="project" value="TreeGrafter"/>
</dbReference>
<reference evidence="8 9" key="1">
    <citation type="submission" date="2007-05" db="EMBL/GenBank/DDBJ databases">
        <title>Complete sequence of chromosome of Acidiphilium cryptum JF-5.</title>
        <authorList>
            <consortium name="US DOE Joint Genome Institute"/>
            <person name="Copeland A."/>
            <person name="Lucas S."/>
            <person name="Lapidus A."/>
            <person name="Barry K."/>
            <person name="Detter J.C."/>
            <person name="Glavina del Rio T."/>
            <person name="Hammon N."/>
            <person name="Israni S."/>
            <person name="Dalin E."/>
            <person name="Tice H."/>
            <person name="Pitluck S."/>
            <person name="Sims D."/>
            <person name="Brettin T."/>
            <person name="Bruce D."/>
            <person name="Han C."/>
            <person name="Schmutz J."/>
            <person name="Larimer F."/>
            <person name="Land M."/>
            <person name="Hauser L."/>
            <person name="Kyrpides N."/>
            <person name="Kim E."/>
            <person name="Magnuson T."/>
            <person name="Richardson P."/>
        </authorList>
    </citation>
    <scope>NUCLEOTIDE SEQUENCE [LARGE SCALE GENOMIC DNA]</scope>
    <source>
        <strain evidence="8 9">JF-5</strain>
    </source>
</reference>
<keyword evidence="5 8" id="KW-0456">Lyase</keyword>